<proteinExistence type="predicted"/>
<keyword evidence="1" id="KW-0378">Hydrolase</keyword>
<sequence>MITEALRSEFGAGRVIELEEPVMGAEDFARYLERVPGTFFQLGVGVAGRSAGLHSAQFDPPEAALVYGAAALLAATEALQRNPP</sequence>
<dbReference type="Pfam" id="PF01546">
    <property type="entry name" value="Peptidase_M20"/>
    <property type="match status" value="1"/>
</dbReference>
<gene>
    <name evidence="1" type="ORF">B1B_03878</name>
</gene>
<dbReference type="InterPro" id="IPR002933">
    <property type="entry name" value="Peptidase_M20"/>
</dbReference>
<dbReference type="InterPro" id="IPR017439">
    <property type="entry name" value="Amidohydrolase"/>
</dbReference>
<accession>T1CSF5</accession>
<reference evidence="1" key="1">
    <citation type="submission" date="2013-08" db="EMBL/GenBank/DDBJ databases">
        <authorList>
            <person name="Mendez C."/>
            <person name="Richter M."/>
            <person name="Ferrer M."/>
            <person name="Sanchez J."/>
        </authorList>
    </citation>
    <scope>NUCLEOTIDE SEQUENCE</scope>
</reference>
<evidence type="ECO:0000313" key="1">
    <source>
        <dbReference type="EMBL" id="EQD72260.1"/>
    </source>
</evidence>
<name>T1CSF5_9ZZZZ</name>
<comment type="caution">
    <text evidence="1">The sequence shown here is derived from an EMBL/GenBank/DDBJ whole genome shotgun (WGS) entry which is preliminary data.</text>
</comment>
<dbReference type="PANTHER" id="PTHR11014:SF63">
    <property type="entry name" value="METALLOPEPTIDASE, PUTATIVE (AFU_ORTHOLOGUE AFUA_6G09600)-RELATED"/>
    <property type="match status" value="1"/>
</dbReference>
<organism evidence="1">
    <name type="scientific">mine drainage metagenome</name>
    <dbReference type="NCBI Taxonomy" id="410659"/>
    <lineage>
        <taxon>unclassified sequences</taxon>
        <taxon>metagenomes</taxon>
        <taxon>ecological metagenomes</taxon>
    </lineage>
</organism>
<dbReference type="EMBL" id="AUZY01002407">
    <property type="protein sequence ID" value="EQD72260.1"/>
    <property type="molecule type" value="Genomic_DNA"/>
</dbReference>
<reference evidence="1" key="2">
    <citation type="journal article" date="2014" name="ISME J.">
        <title>Microbial stratification in low pH oxic and suboxic macroscopic growths along an acid mine drainage.</title>
        <authorList>
            <person name="Mendez-Garcia C."/>
            <person name="Mesa V."/>
            <person name="Sprenger R.R."/>
            <person name="Richter M."/>
            <person name="Diez M.S."/>
            <person name="Solano J."/>
            <person name="Bargiela R."/>
            <person name="Golyshina O.V."/>
            <person name="Manteca A."/>
            <person name="Ramos J.L."/>
            <person name="Gallego J.R."/>
            <person name="Llorente I."/>
            <person name="Martins Dos Santos V.A."/>
            <person name="Jensen O.N."/>
            <person name="Pelaez A.I."/>
            <person name="Sanchez J."/>
            <person name="Ferrer M."/>
        </authorList>
    </citation>
    <scope>NUCLEOTIDE SEQUENCE</scope>
</reference>
<dbReference type="SUPFAM" id="SSF53187">
    <property type="entry name" value="Zn-dependent exopeptidases"/>
    <property type="match status" value="1"/>
</dbReference>
<protein>
    <submittedName>
        <fullName evidence="1">N-acyl-L-amino acid amidohydrolase</fullName>
    </submittedName>
</protein>
<dbReference type="AlphaFoldDB" id="T1CSF5"/>
<dbReference type="GO" id="GO:0016787">
    <property type="term" value="F:hydrolase activity"/>
    <property type="evidence" value="ECO:0007669"/>
    <property type="project" value="UniProtKB-KW"/>
</dbReference>
<dbReference type="PANTHER" id="PTHR11014">
    <property type="entry name" value="PEPTIDASE M20 FAMILY MEMBER"/>
    <property type="match status" value="1"/>
</dbReference>
<dbReference type="Gene3D" id="3.40.630.10">
    <property type="entry name" value="Zn peptidases"/>
    <property type="match status" value="1"/>
</dbReference>